<feature type="compositionally biased region" description="Basic and acidic residues" evidence="8">
    <location>
        <begin position="297"/>
        <end position="307"/>
    </location>
</feature>
<dbReference type="Pfam" id="PF01529">
    <property type="entry name" value="DHHC"/>
    <property type="match status" value="1"/>
</dbReference>
<feature type="transmembrane region" description="Helical" evidence="7">
    <location>
        <begin position="156"/>
        <end position="176"/>
    </location>
</feature>
<evidence type="ECO:0000256" key="6">
    <source>
        <dbReference type="ARBA" id="ARBA00023315"/>
    </source>
</evidence>
<evidence type="ECO:0000256" key="3">
    <source>
        <dbReference type="ARBA" id="ARBA00022692"/>
    </source>
</evidence>
<feature type="region of interest" description="Disordered" evidence="8">
    <location>
        <begin position="294"/>
        <end position="333"/>
    </location>
</feature>
<evidence type="ECO:0000259" key="9">
    <source>
        <dbReference type="Pfam" id="PF01529"/>
    </source>
</evidence>
<keyword evidence="5 7" id="KW-0472">Membrane</keyword>
<organism evidence="10 11">
    <name type="scientific">Tritrichomonas musculus</name>
    <dbReference type="NCBI Taxonomy" id="1915356"/>
    <lineage>
        <taxon>Eukaryota</taxon>
        <taxon>Metamonada</taxon>
        <taxon>Parabasalia</taxon>
        <taxon>Tritrichomonadida</taxon>
        <taxon>Tritrichomonadidae</taxon>
        <taxon>Tritrichomonas</taxon>
    </lineage>
</organism>
<feature type="compositionally biased region" description="Basic and acidic residues" evidence="8">
    <location>
        <begin position="317"/>
        <end position="333"/>
    </location>
</feature>
<sequence>MRLFHCTAVYGPNSFIIRCVIFCIFAAVQAVTVLVYLLPLFKTNSKSSSVAFIVLISIWGFLSLLWIWSYIVTCWMDAGSVENELYKRGLVNKEGKIINEQLLPPEIASIPRCNTCHLPKPYRTHHCSQCGKCYFRFDHHCDVIGNCIAYKNMKSFMLLLFYSSLLLFISAIISIVSYTMTEKVDLSYILVSCLFGILIGAVICIFGCMYVPEVCVNNRTTLERIAGNDPKFYDAGMNNNIKQVFGECPLLWIFPTRPSVDGFTWSSVYDHDSQLLVSTNRMVLLNVNNTYNNSNAGRERGDEEKLEPLNPEEFVDEGIKNEKTDNEHKDNPN</sequence>
<feature type="domain" description="Palmitoyltransferase DHHC" evidence="9">
    <location>
        <begin position="113"/>
        <end position="226"/>
    </location>
</feature>
<comment type="catalytic activity">
    <reaction evidence="7">
        <text>L-cysteinyl-[protein] + hexadecanoyl-CoA = S-hexadecanoyl-L-cysteinyl-[protein] + CoA</text>
        <dbReference type="Rhea" id="RHEA:36683"/>
        <dbReference type="Rhea" id="RHEA-COMP:10131"/>
        <dbReference type="Rhea" id="RHEA-COMP:11032"/>
        <dbReference type="ChEBI" id="CHEBI:29950"/>
        <dbReference type="ChEBI" id="CHEBI:57287"/>
        <dbReference type="ChEBI" id="CHEBI:57379"/>
        <dbReference type="ChEBI" id="CHEBI:74151"/>
        <dbReference type="EC" id="2.3.1.225"/>
    </reaction>
</comment>
<evidence type="ECO:0000313" key="10">
    <source>
        <dbReference type="EMBL" id="KAK8850166.1"/>
    </source>
</evidence>
<evidence type="ECO:0000313" key="11">
    <source>
        <dbReference type="Proteomes" id="UP001470230"/>
    </source>
</evidence>
<keyword evidence="11" id="KW-1185">Reference proteome</keyword>
<keyword evidence="4 7" id="KW-1133">Transmembrane helix</keyword>
<comment type="domain">
    <text evidence="7">The DHHC domain is required for palmitoyltransferase activity.</text>
</comment>
<keyword evidence="3 7" id="KW-0812">Transmembrane</keyword>
<keyword evidence="2 7" id="KW-0808">Transferase</keyword>
<feature type="transmembrane region" description="Helical" evidence="7">
    <location>
        <begin position="188"/>
        <end position="212"/>
    </location>
</feature>
<evidence type="ECO:0000256" key="7">
    <source>
        <dbReference type="RuleBase" id="RU079119"/>
    </source>
</evidence>
<dbReference type="EC" id="2.3.1.225" evidence="7"/>
<reference evidence="10 11" key="1">
    <citation type="submission" date="2024-04" db="EMBL/GenBank/DDBJ databases">
        <title>Tritrichomonas musculus Genome.</title>
        <authorList>
            <person name="Alves-Ferreira E."/>
            <person name="Grigg M."/>
            <person name="Lorenzi H."/>
            <person name="Galac M."/>
        </authorList>
    </citation>
    <scope>NUCLEOTIDE SEQUENCE [LARGE SCALE GENOMIC DNA]</scope>
    <source>
        <strain evidence="10 11">EAF2021</strain>
    </source>
</reference>
<evidence type="ECO:0000256" key="2">
    <source>
        <dbReference type="ARBA" id="ARBA00022679"/>
    </source>
</evidence>
<evidence type="ECO:0000256" key="8">
    <source>
        <dbReference type="SAM" id="MobiDB-lite"/>
    </source>
</evidence>
<dbReference type="InterPro" id="IPR039859">
    <property type="entry name" value="PFA4/ZDH16/20/ERF2-like"/>
</dbReference>
<name>A0ABR2HPS7_9EUKA</name>
<dbReference type="PANTHER" id="PTHR22883">
    <property type="entry name" value="ZINC FINGER DHHC DOMAIN CONTAINING PROTEIN"/>
    <property type="match status" value="1"/>
</dbReference>
<protein>
    <recommendedName>
        <fullName evidence="7">Palmitoyltransferase</fullName>
        <ecNumber evidence="7">2.3.1.225</ecNumber>
    </recommendedName>
</protein>
<accession>A0ABR2HPS7</accession>
<comment type="caution">
    <text evidence="10">The sequence shown here is derived from an EMBL/GenBank/DDBJ whole genome shotgun (WGS) entry which is preliminary data.</text>
</comment>
<feature type="transmembrane region" description="Helical" evidence="7">
    <location>
        <begin position="50"/>
        <end position="71"/>
    </location>
</feature>
<comment type="subcellular location">
    <subcellularLocation>
        <location evidence="1">Membrane</location>
        <topology evidence="1">Multi-pass membrane protein</topology>
    </subcellularLocation>
</comment>
<feature type="transmembrane region" description="Helical" evidence="7">
    <location>
        <begin position="15"/>
        <end position="38"/>
    </location>
</feature>
<dbReference type="EMBL" id="JAPFFF010000024">
    <property type="protein sequence ID" value="KAK8850166.1"/>
    <property type="molecule type" value="Genomic_DNA"/>
</dbReference>
<evidence type="ECO:0000256" key="4">
    <source>
        <dbReference type="ARBA" id="ARBA00022989"/>
    </source>
</evidence>
<dbReference type="PANTHER" id="PTHR22883:SF445">
    <property type="entry name" value="PALMITOYLTRANSFERASE"/>
    <property type="match status" value="1"/>
</dbReference>
<comment type="similarity">
    <text evidence="7">Belongs to the DHHC palmitoyltransferase family.</text>
</comment>
<dbReference type="Proteomes" id="UP001470230">
    <property type="component" value="Unassembled WGS sequence"/>
</dbReference>
<gene>
    <name evidence="10" type="ORF">M9Y10_018286</name>
</gene>
<proteinExistence type="inferred from homology"/>
<dbReference type="InterPro" id="IPR001594">
    <property type="entry name" value="Palmitoyltrfase_DHHC"/>
</dbReference>
<dbReference type="PROSITE" id="PS50216">
    <property type="entry name" value="DHHC"/>
    <property type="match status" value="1"/>
</dbReference>
<evidence type="ECO:0000256" key="5">
    <source>
        <dbReference type="ARBA" id="ARBA00023136"/>
    </source>
</evidence>
<evidence type="ECO:0000256" key="1">
    <source>
        <dbReference type="ARBA" id="ARBA00004141"/>
    </source>
</evidence>
<keyword evidence="6 7" id="KW-0012">Acyltransferase</keyword>